<dbReference type="Gene3D" id="2.60.40.1180">
    <property type="entry name" value="Golgi alpha-mannosidase II"/>
    <property type="match status" value="1"/>
</dbReference>
<dbReference type="Pfam" id="PF02055">
    <property type="entry name" value="Glyco_hydro_30"/>
    <property type="match status" value="1"/>
</dbReference>
<evidence type="ECO:0000313" key="8">
    <source>
        <dbReference type="Proteomes" id="UP000257136"/>
    </source>
</evidence>
<evidence type="ECO:0000259" key="6">
    <source>
        <dbReference type="Pfam" id="PF17189"/>
    </source>
</evidence>
<dbReference type="PANTHER" id="PTHR11069">
    <property type="entry name" value="GLUCOSYLCERAMIDASE"/>
    <property type="match status" value="1"/>
</dbReference>
<accession>A0A3E0EIT5</accession>
<dbReference type="GO" id="GO:0006680">
    <property type="term" value="P:glucosylceramide catabolic process"/>
    <property type="evidence" value="ECO:0007669"/>
    <property type="project" value="TreeGrafter"/>
</dbReference>
<feature type="domain" description="Glycosyl hydrolase family 30 beta sandwich" evidence="6">
    <location>
        <begin position="451"/>
        <end position="510"/>
    </location>
</feature>
<dbReference type="AlphaFoldDB" id="A0A3E0EIT5"/>
<dbReference type="PRINTS" id="PR00843">
    <property type="entry name" value="GLHYDRLASE30"/>
</dbReference>
<keyword evidence="3 4" id="KW-0378">Hydrolase</keyword>
<dbReference type="PANTHER" id="PTHR11069:SF23">
    <property type="entry name" value="LYSOSOMAL ACID GLUCOSYLCERAMIDASE"/>
    <property type="match status" value="1"/>
</dbReference>
<dbReference type="Pfam" id="PF17189">
    <property type="entry name" value="Glyco_hydro_30C"/>
    <property type="match status" value="1"/>
</dbReference>
<dbReference type="Gene3D" id="3.20.20.80">
    <property type="entry name" value="Glycosidases"/>
    <property type="match status" value="1"/>
</dbReference>
<comment type="caution">
    <text evidence="7">The sequence shown here is derived from an EMBL/GenBank/DDBJ whole genome shotgun (WGS) entry which is preliminary data.</text>
</comment>
<reference evidence="7 8" key="1">
    <citation type="submission" date="2018-08" db="EMBL/GenBank/DDBJ databases">
        <title>Genomic Encyclopedia of Archaeal and Bacterial Type Strains, Phase II (KMG-II): from individual species to whole genera.</title>
        <authorList>
            <person name="Goeker M."/>
        </authorList>
    </citation>
    <scope>NUCLEOTIDE SEQUENCE [LARGE SCALE GENOMIC DNA]</scope>
    <source>
        <strain evidence="7 8">DSM 100880</strain>
    </source>
</reference>
<dbReference type="SUPFAM" id="SSF51445">
    <property type="entry name" value="(Trans)glycosidases"/>
    <property type="match status" value="1"/>
</dbReference>
<dbReference type="InterPro" id="IPR013780">
    <property type="entry name" value="Glyco_hydro_b"/>
</dbReference>
<evidence type="ECO:0000259" key="5">
    <source>
        <dbReference type="Pfam" id="PF02055"/>
    </source>
</evidence>
<sequence length="512" mass="57620">MDNHFTGRGSCRNIHLVIAYLCPKKQIMKKITSTIFVLASFFVFAQQKNKAAANSFSTKNKTVTVYTTAESTNLRLSKTEDHTFSDLAQPVETQICVFVNPDKTYQSLLGIGGAVTDASAEVFAKLSKEKQQEFLNAYYSAEKGIGYSLLRTTIHSSDFASGSYTYINEGDTELKSFSIEHDREFKIPLIKKATETAGGKIILYASPWSPPAFMKSNKNMLKGGTLLPEFFQPWAAYYTKFVKAYEKEGMPIWGISVQNEPMAVQTWESCVFTAEAERDFLKNYLGPTMKKEGLGSKKIIVWDHNRDLMLQRANIIFNDPEASKYAWGMGFHWYETWAGGNQMFENVGKVHAAFPDKNLMFTEGCVEKFDADKYQFWVNGERYGSSMIHDFNNGTVGWTDWNILLDEKGGPNHVGNFCFAPIHADTKTGELIYTPSYYYIGHFSKFIRPEAKRVSSAVSRSNLLSTSFLNKDGKMVTVVMNQSNTAVIYNLCVGTQAAEISILPNAIQTLIY</sequence>
<evidence type="ECO:0000256" key="2">
    <source>
        <dbReference type="ARBA" id="ARBA00022729"/>
    </source>
</evidence>
<dbReference type="InterPro" id="IPR001139">
    <property type="entry name" value="Glyco_hydro_30"/>
</dbReference>
<feature type="domain" description="Glycosyl hydrolase family 30 TIM-barrel" evidence="5">
    <location>
        <begin position="110"/>
        <end position="447"/>
    </location>
</feature>
<comment type="similarity">
    <text evidence="1 4">Belongs to the glycosyl hydrolase 30 family.</text>
</comment>
<keyword evidence="2" id="KW-0732">Signal</keyword>
<evidence type="ECO:0000313" key="7">
    <source>
        <dbReference type="EMBL" id="REG98091.1"/>
    </source>
</evidence>
<organism evidence="7 8">
    <name type="scientific">Flavobacterium aquicola</name>
    <dbReference type="NCBI Taxonomy" id="1682742"/>
    <lineage>
        <taxon>Bacteria</taxon>
        <taxon>Pseudomonadati</taxon>
        <taxon>Bacteroidota</taxon>
        <taxon>Flavobacteriia</taxon>
        <taxon>Flavobacteriales</taxon>
        <taxon>Flavobacteriaceae</taxon>
        <taxon>Flavobacterium</taxon>
    </lineage>
</organism>
<protein>
    <submittedName>
        <fullName evidence="7">Glucosylceramidase</fullName>
    </submittedName>
</protein>
<proteinExistence type="inferred from homology"/>
<dbReference type="InterPro" id="IPR033453">
    <property type="entry name" value="Glyco_hydro_30_TIM-barrel"/>
</dbReference>
<dbReference type="InterPro" id="IPR033452">
    <property type="entry name" value="GH30_C"/>
</dbReference>
<evidence type="ECO:0000256" key="1">
    <source>
        <dbReference type="ARBA" id="ARBA00005382"/>
    </source>
</evidence>
<dbReference type="EMBL" id="QUNI01000007">
    <property type="protein sequence ID" value="REG98091.1"/>
    <property type="molecule type" value="Genomic_DNA"/>
</dbReference>
<dbReference type="Proteomes" id="UP000257136">
    <property type="component" value="Unassembled WGS sequence"/>
</dbReference>
<dbReference type="GO" id="GO:0016020">
    <property type="term" value="C:membrane"/>
    <property type="evidence" value="ECO:0007669"/>
    <property type="project" value="GOC"/>
</dbReference>
<name>A0A3E0EIT5_9FLAO</name>
<evidence type="ECO:0000256" key="4">
    <source>
        <dbReference type="RuleBase" id="RU361188"/>
    </source>
</evidence>
<dbReference type="GO" id="GO:0004348">
    <property type="term" value="F:glucosylceramidase activity"/>
    <property type="evidence" value="ECO:0007669"/>
    <property type="project" value="InterPro"/>
</dbReference>
<dbReference type="InterPro" id="IPR017853">
    <property type="entry name" value="GH"/>
</dbReference>
<keyword evidence="8" id="KW-1185">Reference proteome</keyword>
<keyword evidence="4" id="KW-0326">Glycosidase</keyword>
<gene>
    <name evidence="7" type="ORF">C8P67_10713</name>
</gene>
<evidence type="ECO:0000256" key="3">
    <source>
        <dbReference type="ARBA" id="ARBA00022801"/>
    </source>
</evidence>